<dbReference type="InterPro" id="IPR029052">
    <property type="entry name" value="Metallo-depent_PP-like"/>
</dbReference>
<feature type="domain" description="Calcineurin-like phosphoesterase" evidence="1">
    <location>
        <begin position="1"/>
        <end position="209"/>
    </location>
</feature>
<organism evidence="2">
    <name type="scientific">Pithovirus LCPAC403</name>
    <dbReference type="NCBI Taxonomy" id="2506596"/>
    <lineage>
        <taxon>Viruses</taxon>
        <taxon>Pithoviruses</taxon>
    </lineage>
</organism>
<dbReference type="SUPFAM" id="SSF56300">
    <property type="entry name" value="Metallo-dependent phosphatases"/>
    <property type="match status" value="1"/>
</dbReference>
<dbReference type="GO" id="GO:0016787">
    <property type="term" value="F:hydrolase activity"/>
    <property type="evidence" value="ECO:0007669"/>
    <property type="project" value="InterPro"/>
</dbReference>
<protein>
    <submittedName>
        <fullName evidence="2">Calcineurin-like phosphoesterase</fullName>
    </submittedName>
</protein>
<name>A0A481ZAR7_9VIRU</name>
<dbReference type="Pfam" id="PF00149">
    <property type="entry name" value="Metallophos"/>
    <property type="match status" value="1"/>
</dbReference>
<dbReference type="EMBL" id="MK500589">
    <property type="protein sequence ID" value="QBK93008.1"/>
    <property type="molecule type" value="Genomic_DNA"/>
</dbReference>
<accession>A0A481ZAR7</accession>
<gene>
    <name evidence="2" type="ORF">LCPAC403_01420</name>
</gene>
<dbReference type="InterPro" id="IPR004843">
    <property type="entry name" value="Calcineurin-like_PHP"/>
</dbReference>
<dbReference type="PANTHER" id="PTHR37844">
    <property type="entry name" value="SER/THR PROTEIN PHOSPHATASE SUPERFAMILY (AFU_ORTHOLOGUE AFUA_1G14840)"/>
    <property type="match status" value="1"/>
</dbReference>
<sequence>MRIKLVSDVHLEVNDLQKSYVKPLNNKVGEETTVCVLAGDIGNLEIPGYREFLLDTRSKYNYVLLVAGNHEMRGFDITEMNKHLSNLCKETGCIYLNRSSIVIDGIEFIGVTLWVHIYDDMIVEANNHFKEFEDTTIQHRKMTVSEMNKLNSDDIKYIKSKISLNTVVITHFPPSHHMCGFNNKLTQFYYNDMDELAKKALVWMSGHCHFSTIQDNMYSNSVGYEGQHTFFDPDFELTI</sequence>
<evidence type="ECO:0000313" key="2">
    <source>
        <dbReference type="EMBL" id="QBK93008.1"/>
    </source>
</evidence>
<reference evidence="2" key="1">
    <citation type="journal article" date="2019" name="MBio">
        <title>Virus Genomes from Deep Sea Sediments Expand the Ocean Megavirome and Support Independent Origins of Viral Gigantism.</title>
        <authorList>
            <person name="Backstrom D."/>
            <person name="Yutin N."/>
            <person name="Jorgensen S.L."/>
            <person name="Dharamshi J."/>
            <person name="Homa F."/>
            <person name="Zaremba-Niedwiedzka K."/>
            <person name="Spang A."/>
            <person name="Wolf Y.I."/>
            <person name="Koonin E.V."/>
            <person name="Ettema T.J."/>
        </authorList>
    </citation>
    <scope>NUCLEOTIDE SEQUENCE</scope>
</reference>
<dbReference type="PANTHER" id="PTHR37844:SF2">
    <property type="entry name" value="SER_THR PROTEIN PHOSPHATASE SUPERFAMILY (AFU_ORTHOLOGUE AFUA_1G14840)"/>
    <property type="match status" value="1"/>
</dbReference>
<dbReference type="Gene3D" id="3.60.21.10">
    <property type="match status" value="1"/>
</dbReference>
<evidence type="ECO:0000259" key="1">
    <source>
        <dbReference type="Pfam" id="PF00149"/>
    </source>
</evidence>
<proteinExistence type="predicted"/>